<organism evidence="1 2">
    <name type="scientific">Phragmitibacter flavus</name>
    <dbReference type="NCBI Taxonomy" id="2576071"/>
    <lineage>
        <taxon>Bacteria</taxon>
        <taxon>Pseudomonadati</taxon>
        <taxon>Verrucomicrobiota</taxon>
        <taxon>Verrucomicrobiia</taxon>
        <taxon>Verrucomicrobiales</taxon>
        <taxon>Verrucomicrobiaceae</taxon>
        <taxon>Phragmitibacter</taxon>
    </lineage>
</organism>
<evidence type="ECO:0000313" key="2">
    <source>
        <dbReference type="Proteomes" id="UP000306196"/>
    </source>
</evidence>
<protein>
    <recommendedName>
        <fullName evidence="3">GYF domain-containing protein</fullName>
    </recommendedName>
</protein>
<evidence type="ECO:0000313" key="1">
    <source>
        <dbReference type="EMBL" id="TLD69009.1"/>
    </source>
</evidence>
<comment type="caution">
    <text evidence="1">The sequence shown here is derived from an EMBL/GenBank/DDBJ whole genome shotgun (WGS) entry which is preliminary data.</text>
</comment>
<proteinExistence type="predicted"/>
<dbReference type="RefSeq" id="WP_138088138.1">
    <property type="nucleotide sequence ID" value="NZ_VAUV01000017.1"/>
</dbReference>
<dbReference type="AlphaFoldDB" id="A0A5R8KBS2"/>
<dbReference type="Proteomes" id="UP000306196">
    <property type="component" value="Unassembled WGS sequence"/>
</dbReference>
<reference evidence="1 2" key="1">
    <citation type="submission" date="2019-05" db="EMBL/GenBank/DDBJ databases">
        <title>Verrucobacter flavum gen. nov., sp. nov. a new member of the family Verrucomicrobiaceae.</title>
        <authorList>
            <person name="Szuroczki S."/>
            <person name="Abbaszade G."/>
            <person name="Szabo A."/>
            <person name="Felfoldi T."/>
            <person name="Schumann P."/>
            <person name="Boka K."/>
            <person name="Keki Z."/>
            <person name="Toumi M."/>
            <person name="Toth E."/>
        </authorList>
    </citation>
    <scope>NUCLEOTIDE SEQUENCE [LARGE SCALE GENOMIC DNA]</scope>
    <source>
        <strain evidence="1 2">MG-N-17</strain>
    </source>
</reference>
<sequence length="182" mass="20774">MDKDEWYLLKVSDNEIFGPAPIGQFRIWASEAKISPLDRISNDERKTWLRAPMVGELQMDWLIEMPDGFLYGPTSIGTLQEFLATGEIDENVTVINTLDRAKTRIKDLPFFQASPQRVRGSVEIDPNGHGEGTSSEPSVMLKQRSLWLEKQVMELQREIGRWQEHAASLRSQFVEATGRDPL</sequence>
<dbReference type="OrthoDB" id="187621at2"/>
<evidence type="ECO:0008006" key="3">
    <source>
        <dbReference type="Google" id="ProtNLM"/>
    </source>
</evidence>
<dbReference type="EMBL" id="VAUV01000017">
    <property type="protein sequence ID" value="TLD69009.1"/>
    <property type="molecule type" value="Genomic_DNA"/>
</dbReference>
<name>A0A5R8KBS2_9BACT</name>
<accession>A0A5R8KBS2</accession>
<keyword evidence="2" id="KW-1185">Reference proteome</keyword>
<gene>
    <name evidence="1" type="ORF">FEM03_20330</name>
</gene>